<dbReference type="EMBL" id="CM056815">
    <property type="protein sequence ID" value="KAJ8629992.1"/>
    <property type="molecule type" value="Genomic_DNA"/>
</dbReference>
<protein>
    <submittedName>
        <fullName evidence="1">Uncharacterized protein</fullName>
    </submittedName>
</protein>
<dbReference type="Proteomes" id="UP001234297">
    <property type="component" value="Chromosome 7"/>
</dbReference>
<organism evidence="1 2">
    <name type="scientific">Persea americana</name>
    <name type="common">Avocado</name>
    <dbReference type="NCBI Taxonomy" id="3435"/>
    <lineage>
        <taxon>Eukaryota</taxon>
        <taxon>Viridiplantae</taxon>
        <taxon>Streptophyta</taxon>
        <taxon>Embryophyta</taxon>
        <taxon>Tracheophyta</taxon>
        <taxon>Spermatophyta</taxon>
        <taxon>Magnoliopsida</taxon>
        <taxon>Magnoliidae</taxon>
        <taxon>Laurales</taxon>
        <taxon>Lauraceae</taxon>
        <taxon>Persea</taxon>
    </lineage>
</organism>
<reference evidence="1 2" key="1">
    <citation type="journal article" date="2022" name="Hortic Res">
        <title>A haplotype resolved chromosomal level avocado genome allows analysis of novel avocado genes.</title>
        <authorList>
            <person name="Nath O."/>
            <person name="Fletcher S.J."/>
            <person name="Hayward A."/>
            <person name="Shaw L.M."/>
            <person name="Masouleh A.K."/>
            <person name="Furtado A."/>
            <person name="Henry R.J."/>
            <person name="Mitter N."/>
        </authorList>
    </citation>
    <scope>NUCLEOTIDE SEQUENCE [LARGE SCALE GENOMIC DNA]</scope>
    <source>
        <strain evidence="2">cv. Hass</strain>
    </source>
</reference>
<comment type="caution">
    <text evidence="1">The sequence shown here is derived from an EMBL/GenBank/DDBJ whole genome shotgun (WGS) entry which is preliminary data.</text>
</comment>
<evidence type="ECO:0000313" key="1">
    <source>
        <dbReference type="EMBL" id="KAJ8629992.1"/>
    </source>
</evidence>
<proteinExistence type="predicted"/>
<evidence type="ECO:0000313" key="2">
    <source>
        <dbReference type="Proteomes" id="UP001234297"/>
    </source>
</evidence>
<keyword evidence="2" id="KW-1185">Reference proteome</keyword>
<gene>
    <name evidence="1" type="ORF">MRB53_023315</name>
</gene>
<sequence length="81" mass="9391">MQRRRRLRRWAKKFGEIFFTARWGPALSKKPKKKKTDRPSLQLSSSSVSFFFFHGNSEHNVDVGLLWNLATAAVVDSSDKH</sequence>
<accession>A0ACC2L9G1</accession>
<name>A0ACC2L9G1_PERAE</name>